<feature type="region of interest" description="Disordered" evidence="1">
    <location>
        <begin position="1"/>
        <end position="35"/>
    </location>
</feature>
<name>A0A1I1Q7F4_9ACTN</name>
<evidence type="ECO:0000256" key="1">
    <source>
        <dbReference type="SAM" id="MobiDB-lite"/>
    </source>
</evidence>
<accession>A0A1I1Q7F4</accession>
<proteinExistence type="predicted"/>
<dbReference type="AlphaFoldDB" id="A0A1I1Q7F4"/>
<dbReference type="RefSeq" id="WP_093840026.1">
    <property type="nucleotide sequence ID" value="NZ_FOLM01000010.1"/>
</dbReference>
<feature type="compositionally biased region" description="Polar residues" evidence="1">
    <location>
        <begin position="279"/>
        <end position="289"/>
    </location>
</feature>
<dbReference type="EMBL" id="FOLM01000010">
    <property type="protein sequence ID" value="SFD15788.1"/>
    <property type="molecule type" value="Genomic_DNA"/>
</dbReference>
<dbReference type="STRING" id="910347.SAMN05421773_110207"/>
<keyword evidence="3" id="KW-1185">Reference proteome</keyword>
<dbReference type="OrthoDB" id="9796523at2"/>
<evidence type="ECO:0000313" key="2">
    <source>
        <dbReference type="EMBL" id="SFD15788.1"/>
    </source>
</evidence>
<dbReference type="Pfam" id="PF13707">
    <property type="entry name" value="RloB"/>
    <property type="match status" value="1"/>
</dbReference>
<dbReference type="Proteomes" id="UP000199207">
    <property type="component" value="Unassembled WGS sequence"/>
</dbReference>
<sequence length="311" mass="34416">MSPSQKRSQQRRGGRRRDPDAATPRGVRRSPGSYPDKSVRVIYVAAEGGRTERDYLRQVEKSYGRGDDEQGVRPFRFHYCDPGHVNGLRPEEAVLQVVAGASSPDDEKWALFDRDSLDNRDAEIPAAMRLAARKGVQVALSHPSFELWLLLHFQHFTSQEDGRDDKVKERLRGHKDAQAFREYDTGSGKRGKGLDDEHGAALHGREHTAVRNARKLVDACPHGGCAARTAATEPIGDAAPEPYGEWTARTGHAPDCDPLRRDPSTDLWRLLVSLGIGTEGSNSKGSTNRRSARDAKKVPHQGGFAQRQKAD</sequence>
<feature type="region of interest" description="Disordered" evidence="1">
    <location>
        <begin position="277"/>
        <end position="311"/>
    </location>
</feature>
<dbReference type="InterPro" id="IPR025591">
    <property type="entry name" value="RloB"/>
</dbReference>
<reference evidence="2 3" key="1">
    <citation type="submission" date="2016-10" db="EMBL/GenBank/DDBJ databases">
        <authorList>
            <person name="de Groot N.N."/>
        </authorList>
    </citation>
    <scope>NUCLEOTIDE SEQUENCE [LARGE SCALE GENOMIC DNA]</scope>
    <source>
        <strain evidence="2 3">CGMCC 4.5739</strain>
    </source>
</reference>
<protein>
    <submittedName>
        <fullName evidence="2">RloB-like protein</fullName>
    </submittedName>
</protein>
<gene>
    <name evidence="2" type="ORF">SAMN05421773_110207</name>
</gene>
<evidence type="ECO:0000313" key="3">
    <source>
        <dbReference type="Proteomes" id="UP000199207"/>
    </source>
</evidence>
<organism evidence="2 3">
    <name type="scientific">Streptomyces aidingensis</name>
    <dbReference type="NCBI Taxonomy" id="910347"/>
    <lineage>
        <taxon>Bacteria</taxon>
        <taxon>Bacillati</taxon>
        <taxon>Actinomycetota</taxon>
        <taxon>Actinomycetes</taxon>
        <taxon>Kitasatosporales</taxon>
        <taxon>Streptomycetaceae</taxon>
        <taxon>Streptomyces</taxon>
    </lineage>
</organism>